<dbReference type="EMBL" id="KI925463">
    <property type="protein sequence ID" value="ETW77097.1"/>
    <property type="molecule type" value="Genomic_DNA"/>
</dbReference>
<dbReference type="InParanoid" id="W4JU66"/>
<dbReference type="KEGG" id="hir:HETIRDRAFT_105702"/>
<keyword evidence="2" id="KW-1185">Reference proteome</keyword>
<dbReference type="Proteomes" id="UP000030671">
    <property type="component" value="Unassembled WGS sequence"/>
</dbReference>
<proteinExistence type="predicted"/>
<accession>W4JU66</accession>
<sequence>MCGRRLLRHLISQGSSTDKCDPASSIGAQWSALLIVLGAFVSRCCPAETNNNDTEKRYFVPPVRRPCLASHRPLLYALCDTPRYACIIHRKNREGGVATVRAPVNGNALRGFDSDFVRVPIVAVASRNQIATQPALERP</sequence>
<evidence type="ECO:0000313" key="2">
    <source>
        <dbReference type="Proteomes" id="UP000030671"/>
    </source>
</evidence>
<gene>
    <name evidence="1" type="ORF">HETIRDRAFT_105702</name>
</gene>
<dbReference type="RefSeq" id="XP_009550643.1">
    <property type="nucleotide sequence ID" value="XM_009552348.1"/>
</dbReference>
<dbReference type="HOGENOM" id="CLU_1845360_0_0_1"/>
<dbReference type="AlphaFoldDB" id="W4JU66"/>
<name>W4JU66_HETIT</name>
<dbReference type="GeneID" id="20666091"/>
<organism evidence="1 2">
    <name type="scientific">Heterobasidion irregulare (strain TC 32-1)</name>
    <dbReference type="NCBI Taxonomy" id="747525"/>
    <lineage>
        <taxon>Eukaryota</taxon>
        <taxon>Fungi</taxon>
        <taxon>Dikarya</taxon>
        <taxon>Basidiomycota</taxon>
        <taxon>Agaricomycotina</taxon>
        <taxon>Agaricomycetes</taxon>
        <taxon>Russulales</taxon>
        <taxon>Bondarzewiaceae</taxon>
        <taxon>Heterobasidion</taxon>
        <taxon>Heterobasidion annosum species complex</taxon>
    </lineage>
</organism>
<reference evidence="1 2" key="1">
    <citation type="journal article" date="2012" name="New Phytol.">
        <title>Insight into trade-off between wood decay and parasitism from the genome of a fungal forest pathogen.</title>
        <authorList>
            <person name="Olson A."/>
            <person name="Aerts A."/>
            <person name="Asiegbu F."/>
            <person name="Belbahri L."/>
            <person name="Bouzid O."/>
            <person name="Broberg A."/>
            <person name="Canback B."/>
            <person name="Coutinho P.M."/>
            <person name="Cullen D."/>
            <person name="Dalman K."/>
            <person name="Deflorio G."/>
            <person name="van Diepen L.T."/>
            <person name="Dunand C."/>
            <person name="Duplessis S."/>
            <person name="Durling M."/>
            <person name="Gonthier P."/>
            <person name="Grimwood J."/>
            <person name="Fossdal C.G."/>
            <person name="Hansson D."/>
            <person name="Henrissat B."/>
            <person name="Hietala A."/>
            <person name="Himmelstrand K."/>
            <person name="Hoffmeister D."/>
            <person name="Hogberg N."/>
            <person name="James T.Y."/>
            <person name="Karlsson M."/>
            <person name="Kohler A."/>
            <person name="Kues U."/>
            <person name="Lee Y.H."/>
            <person name="Lin Y.C."/>
            <person name="Lind M."/>
            <person name="Lindquist E."/>
            <person name="Lombard V."/>
            <person name="Lucas S."/>
            <person name="Lunden K."/>
            <person name="Morin E."/>
            <person name="Murat C."/>
            <person name="Park J."/>
            <person name="Raffaello T."/>
            <person name="Rouze P."/>
            <person name="Salamov A."/>
            <person name="Schmutz J."/>
            <person name="Solheim H."/>
            <person name="Stahlberg J."/>
            <person name="Velez H."/>
            <person name="de Vries R.P."/>
            <person name="Wiebenga A."/>
            <person name="Woodward S."/>
            <person name="Yakovlev I."/>
            <person name="Garbelotto M."/>
            <person name="Martin F."/>
            <person name="Grigoriev I.V."/>
            <person name="Stenlid J."/>
        </authorList>
    </citation>
    <scope>NUCLEOTIDE SEQUENCE [LARGE SCALE GENOMIC DNA]</scope>
    <source>
        <strain evidence="1 2">TC 32-1</strain>
    </source>
</reference>
<protein>
    <submittedName>
        <fullName evidence="1">Uncharacterized protein</fullName>
    </submittedName>
</protein>
<evidence type="ECO:0000313" key="1">
    <source>
        <dbReference type="EMBL" id="ETW77097.1"/>
    </source>
</evidence>